<dbReference type="OrthoDB" id="10499504at2759"/>
<comment type="caution">
    <text evidence="1">The sequence shown here is derived from an EMBL/GenBank/DDBJ whole genome shotgun (WGS) entry which is preliminary data.</text>
</comment>
<name>A0A8K0PHB3_9PEZI</name>
<organism evidence="1 2">
    <name type="scientific">Elsinoe batatas</name>
    <dbReference type="NCBI Taxonomy" id="2601811"/>
    <lineage>
        <taxon>Eukaryota</taxon>
        <taxon>Fungi</taxon>
        <taxon>Dikarya</taxon>
        <taxon>Ascomycota</taxon>
        <taxon>Pezizomycotina</taxon>
        <taxon>Dothideomycetes</taxon>
        <taxon>Dothideomycetidae</taxon>
        <taxon>Myriangiales</taxon>
        <taxon>Elsinoaceae</taxon>
        <taxon>Elsinoe</taxon>
    </lineage>
</organism>
<keyword evidence="2" id="KW-1185">Reference proteome</keyword>
<sequence>MDDNVKTELASELNPELILEPGVTVSILDDNDELLKDGSVTPGKLDTKNSSLDQTLLGEEPVVSENSVDKDVAVSSGVLYDIIEIMVALDNAVVVIIWGPEVNEATERDDSRVVSGASVDAAPVDARLVVVKGNSNDVAN</sequence>
<dbReference type="EMBL" id="JAESVG020000004">
    <property type="protein sequence ID" value="KAG8628367.1"/>
    <property type="molecule type" value="Genomic_DNA"/>
</dbReference>
<dbReference type="Proteomes" id="UP000809789">
    <property type="component" value="Unassembled WGS sequence"/>
</dbReference>
<reference evidence="1" key="1">
    <citation type="submission" date="2021-07" db="EMBL/GenBank/DDBJ databases">
        <title>Elsinoe batatas strain:CRI-CJ2 Genome sequencing and assembly.</title>
        <authorList>
            <person name="Huang L."/>
        </authorList>
    </citation>
    <scope>NUCLEOTIDE SEQUENCE</scope>
    <source>
        <strain evidence="1">CRI-CJ2</strain>
    </source>
</reference>
<evidence type="ECO:0000313" key="2">
    <source>
        <dbReference type="Proteomes" id="UP000809789"/>
    </source>
</evidence>
<evidence type="ECO:0000313" key="1">
    <source>
        <dbReference type="EMBL" id="KAG8628367.1"/>
    </source>
</evidence>
<accession>A0A8K0PHB3</accession>
<dbReference type="AlphaFoldDB" id="A0A8K0PHB3"/>
<gene>
    <name evidence="1" type="ORF">KVT40_004240</name>
</gene>
<protein>
    <submittedName>
        <fullName evidence="1">Uncharacterized protein</fullName>
    </submittedName>
</protein>
<proteinExistence type="predicted"/>